<dbReference type="OrthoDB" id="3258084at2759"/>
<gene>
    <name evidence="2" type="ORF">BS47DRAFT_1388688</name>
</gene>
<dbReference type="Proteomes" id="UP000886523">
    <property type="component" value="Unassembled WGS sequence"/>
</dbReference>
<feature type="compositionally biased region" description="Pro residues" evidence="1">
    <location>
        <begin position="369"/>
        <end position="383"/>
    </location>
</feature>
<feature type="compositionally biased region" description="Polar residues" evidence="1">
    <location>
        <begin position="204"/>
        <end position="218"/>
    </location>
</feature>
<feature type="compositionally biased region" description="Low complexity" evidence="1">
    <location>
        <begin position="1"/>
        <end position="20"/>
    </location>
</feature>
<feature type="compositionally biased region" description="Low complexity" evidence="1">
    <location>
        <begin position="30"/>
        <end position="44"/>
    </location>
</feature>
<evidence type="ECO:0000256" key="1">
    <source>
        <dbReference type="SAM" id="MobiDB-lite"/>
    </source>
</evidence>
<feature type="region of interest" description="Disordered" evidence="1">
    <location>
        <begin position="150"/>
        <end position="183"/>
    </location>
</feature>
<feature type="region of interest" description="Disordered" evidence="1">
    <location>
        <begin position="1"/>
        <end position="136"/>
    </location>
</feature>
<sequence length="767" mass="80056">MRRRASSTLTELLPSPTTPSKNTSLAEPASSSGPSSSLTPTSTPRAHVTKPSTDSMFSLSAPITPRPPEADHTSTRALSRFLRATGPPASGTSKTNVTDGIAAIIVPDPSNNRSPSLKSRKSRNFASAAKSMGKESLALFRRKRHVSISSTAGIGSEDPFMPPSSAPSPSPVSESPGVPKTFSSGLIIKAPELPAIFRSLTSKLSTSATEKPSQSLDLSKSPAYTHPKENDRRSITDSFDVELDEYMPARISIDGALGDFRPSPVVSNFQDIGVSPNGGTPEAHLSTPGIETTPSSGDEEEDDEEDENDSSAFVDAQSASSISTAPPKSAYKEASGPLIIPPPSGQPAPPLLSTLLAPSTPASNCGSPRTPPLSPPPSMPLPRLPSVSSISSHMSILAKTPPREFSPASQRAATPIAPPSLPPPSLSSSAPSLDDSTAKNLQEQILALSNALSAQRGQIAELSTHILNIVKGFDGREQWFRSRVECLEKEKWSWEKERKGLRWLLAVGQAAADGNDPKDDASSVVNGCEGMDVHVFASTGSNGVRTLSLSPPTGRRLRRSRTLPSFIPSVIHESDTQDSGRKSSLPRSQSPLPPLLPRGRASRPATGSSAADSTVTATPLPVVTHTHNTPFVSSLSSQAGAAAGPGNDEVMSPSIFTASSRHSGHSYTSVSRPVSSSAKSSSTGRKRTRPISVSNSPSSTQSHASSHRSGAAGSDATPRYSQSQSLEDVVRLLEEMGRSSAAVPAVIAGRTSLSAPNGGPVAASNRI</sequence>
<feature type="compositionally biased region" description="Pro residues" evidence="1">
    <location>
        <begin position="339"/>
        <end position="350"/>
    </location>
</feature>
<feature type="compositionally biased region" description="Low complexity" evidence="1">
    <location>
        <begin position="669"/>
        <end position="683"/>
    </location>
</feature>
<feature type="region of interest" description="Disordered" evidence="1">
    <location>
        <begin position="659"/>
        <end position="725"/>
    </location>
</feature>
<reference evidence="2" key="1">
    <citation type="journal article" date="2020" name="Nat. Commun.">
        <title>Large-scale genome sequencing of mycorrhizal fungi provides insights into the early evolution of symbiotic traits.</title>
        <authorList>
            <person name="Miyauchi S."/>
            <person name="Kiss E."/>
            <person name="Kuo A."/>
            <person name="Drula E."/>
            <person name="Kohler A."/>
            <person name="Sanchez-Garcia M."/>
            <person name="Morin E."/>
            <person name="Andreopoulos B."/>
            <person name="Barry K.W."/>
            <person name="Bonito G."/>
            <person name="Buee M."/>
            <person name="Carver A."/>
            <person name="Chen C."/>
            <person name="Cichocki N."/>
            <person name="Clum A."/>
            <person name="Culley D."/>
            <person name="Crous P.W."/>
            <person name="Fauchery L."/>
            <person name="Girlanda M."/>
            <person name="Hayes R.D."/>
            <person name="Keri Z."/>
            <person name="LaButti K."/>
            <person name="Lipzen A."/>
            <person name="Lombard V."/>
            <person name="Magnuson J."/>
            <person name="Maillard F."/>
            <person name="Murat C."/>
            <person name="Nolan M."/>
            <person name="Ohm R.A."/>
            <person name="Pangilinan J."/>
            <person name="Pereira M.F."/>
            <person name="Perotto S."/>
            <person name="Peter M."/>
            <person name="Pfister S."/>
            <person name="Riley R."/>
            <person name="Sitrit Y."/>
            <person name="Stielow J.B."/>
            <person name="Szollosi G."/>
            <person name="Zifcakova L."/>
            <person name="Stursova M."/>
            <person name="Spatafora J.W."/>
            <person name="Tedersoo L."/>
            <person name="Vaario L.M."/>
            <person name="Yamada A."/>
            <person name="Yan M."/>
            <person name="Wang P."/>
            <person name="Xu J."/>
            <person name="Bruns T."/>
            <person name="Baldrian P."/>
            <person name="Vilgalys R."/>
            <person name="Dunand C."/>
            <person name="Henrissat B."/>
            <person name="Grigoriev I.V."/>
            <person name="Hibbett D."/>
            <person name="Nagy L.G."/>
            <person name="Martin F.M."/>
        </authorList>
    </citation>
    <scope>NUCLEOTIDE SEQUENCE</scope>
    <source>
        <strain evidence="2">UP504</strain>
    </source>
</reference>
<name>A0A9P6B750_9AGAM</name>
<feature type="compositionally biased region" description="Polar residues" evidence="1">
    <location>
        <begin position="605"/>
        <end position="614"/>
    </location>
</feature>
<feature type="compositionally biased region" description="Polar residues" evidence="1">
    <location>
        <begin position="317"/>
        <end position="326"/>
    </location>
</feature>
<feature type="compositionally biased region" description="Acidic residues" evidence="1">
    <location>
        <begin position="297"/>
        <end position="309"/>
    </location>
</feature>
<comment type="caution">
    <text evidence="2">The sequence shown here is derived from an EMBL/GenBank/DDBJ whole genome shotgun (WGS) entry which is preliminary data.</text>
</comment>
<feature type="compositionally biased region" description="Polar residues" evidence="1">
    <location>
        <begin position="659"/>
        <end position="668"/>
    </location>
</feature>
<feature type="region of interest" description="Disordered" evidence="1">
    <location>
        <begin position="542"/>
        <end position="614"/>
    </location>
</feature>
<feature type="compositionally biased region" description="Polar residues" evidence="1">
    <location>
        <begin position="542"/>
        <end position="551"/>
    </location>
</feature>
<proteinExistence type="predicted"/>
<feature type="compositionally biased region" description="Pro residues" evidence="1">
    <location>
        <begin position="416"/>
        <end position="425"/>
    </location>
</feature>
<feature type="compositionally biased region" description="Low complexity" evidence="1">
    <location>
        <begin position="426"/>
        <end position="435"/>
    </location>
</feature>
<feature type="region of interest" description="Disordered" evidence="1">
    <location>
        <begin position="204"/>
        <end position="237"/>
    </location>
</feature>
<feature type="compositionally biased region" description="Pro residues" evidence="1">
    <location>
        <begin position="160"/>
        <end position="170"/>
    </location>
</feature>
<feature type="compositionally biased region" description="Basic and acidic residues" evidence="1">
    <location>
        <begin position="572"/>
        <end position="581"/>
    </location>
</feature>
<feature type="compositionally biased region" description="Low complexity" evidence="1">
    <location>
        <begin position="694"/>
        <end position="716"/>
    </location>
</feature>
<organism evidence="2 3">
    <name type="scientific">Hydnum rufescens UP504</name>
    <dbReference type="NCBI Taxonomy" id="1448309"/>
    <lineage>
        <taxon>Eukaryota</taxon>
        <taxon>Fungi</taxon>
        <taxon>Dikarya</taxon>
        <taxon>Basidiomycota</taxon>
        <taxon>Agaricomycotina</taxon>
        <taxon>Agaricomycetes</taxon>
        <taxon>Cantharellales</taxon>
        <taxon>Hydnaceae</taxon>
        <taxon>Hydnum</taxon>
    </lineage>
</organism>
<dbReference type="EMBL" id="MU128922">
    <property type="protein sequence ID" value="KAF9518759.1"/>
    <property type="molecule type" value="Genomic_DNA"/>
</dbReference>
<evidence type="ECO:0000313" key="3">
    <source>
        <dbReference type="Proteomes" id="UP000886523"/>
    </source>
</evidence>
<protein>
    <submittedName>
        <fullName evidence="2">Uncharacterized protein</fullName>
    </submittedName>
</protein>
<feature type="region of interest" description="Disordered" evidence="1">
    <location>
        <begin position="400"/>
        <end position="435"/>
    </location>
</feature>
<feature type="region of interest" description="Disordered" evidence="1">
    <location>
        <begin position="255"/>
        <end position="387"/>
    </location>
</feature>
<feature type="compositionally biased region" description="Basic and acidic residues" evidence="1">
    <location>
        <begin position="226"/>
        <end position="235"/>
    </location>
</feature>
<feature type="compositionally biased region" description="Low complexity" evidence="1">
    <location>
        <begin position="351"/>
        <end position="363"/>
    </location>
</feature>
<accession>A0A9P6B750</accession>
<dbReference type="AlphaFoldDB" id="A0A9P6B750"/>
<keyword evidence="3" id="KW-1185">Reference proteome</keyword>
<evidence type="ECO:0000313" key="2">
    <source>
        <dbReference type="EMBL" id="KAF9518759.1"/>
    </source>
</evidence>